<name>A0A5N6RS57_9ROSI</name>
<organism evidence="7 8">
    <name type="scientific">Carpinus fangiana</name>
    <dbReference type="NCBI Taxonomy" id="176857"/>
    <lineage>
        <taxon>Eukaryota</taxon>
        <taxon>Viridiplantae</taxon>
        <taxon>Streptophyta</taxon>
        <taxon>Embryophyta</taxon>
        <taxon>Tracheophyta</taxon>
        <taxon>Spermatophyta</taxon>
        <taxon>Magnoliopsida</taxon>
        <taxon>eudicotyledons</taxon>
        <taxon>Gunneridae</taxon>
        <taxon>Pentapetalae</taxon>
        <taxon>rosids</taxon>
        <taxon>fabids</taxon>
        <taxon>Fagales</taxon>
        <taxon>Betulaceae</taxon>
        <taxon>Carpinus</taxon>
    </lineage>
</organism>
<dbReference type="Proteomes" id="UP000327013">
    <property type="component" value="Chromosome 8"/>
</dbReference>
<dbReference type="InterPro" id="IPR050148">
    <property type="entry name" value="Terpene_synthase-like"/>
</dbReference>
<keyword evidence="4" id="KW-0456">Lyase</keyword>
<evidence type="ECO:0000313" key="7">
    <source>
        <dbReference type="EMBL" id="KAE8124499.1"/>
    </source>
</evidence>
<dbReference type="GO" id="GO:0000287">
    <property type="term" value="F:magnesium ion binding"/>
    <property type="evidence" value="ECO:0007669"/>
    <property type="project" value="InterPro"/>
</dbReference>
<feature type="domain" description="Terpene synthase metal-binding" evidence="6">
    <location>
        <begin position="409"/>
        <end position="645"/>
    </location>
</feature>
<dbReference type="GO" id="GO:0010333">
    <property type="term" value="F:terpene synthase activity"/>
    <property type="evidence" value="ECO:0007669"/>
    <property type="project" value="InterPro"/>
</dbReference>
<proteinExistence type="predicted"/>
<comment type="cofactor">
    <cofactor evidence="1">
        <name>Mg(2+)</name>
        <dbReference type="ChEBI" id="CHEBI:18420"/>
    </cofactor>
</comment>
<dbReference type="InterPro" id="IPR008930">
    <property type="entry name" value="Terpenoid_cyclase/PrenylTrfase"/>
</dbReference>
<keyword evidence="8" id="KW-1185">Reference proteome</keyword>
<evidence type="ECO:0000313" key="8">
    <source>
        <dbReference type="Proteomes" id="UP000327013"/>
    </source>
</evidence>
<dbReference type="FunFam" id="1.10.600.10:FF:000005">
    <property type="entry name" value="Ent-kaur-16-ene synthase, chloroplastic"/>
    <property type="match status" value="1"/>
</dbReference>
<dbReference type="OrthoDB" id="2343925at2759"/>
<dbReference type="SUPFAM" id="SSF48239">
    <property type="entry name" value="Terpenoid cyclases/Protein prenyltransferases"/>
    <property type="match status" value="2"/>
</dbReference>
<sequence length="706" mass="79468">MPFSVSGGILCSQAASVVPGSNVETKAKSSALAPFFPQCVNWLLDNQLCDGSWGLPNRDPFLVKDALLSTLTCVVALKQWDVGEEQMNNGLFFIESNIAAATNEKQLSPIGFDIIFPAMIEYAKNLDLNIPLGATNLEALVHKGELELKRGYGSNSEGRRTYLAYVSEGLGKSQNWEMVMKYQRENGSLFNSPATTAAAFTHHKNSGCLEYLCSLLEKFGNAVPTVYPLDIYARLFMIDSLERLGIGRHFREEIRSVLDETYRYWLQGKEEVFLDTATCAMAFRMLRVNGYDVSSDPFTRFSQEDHFSSTLGGYLNDTGAILELYRASEIIIHPDESILEKQNFLTRHFLRQELSNGSIHTDQLNNILAKSSLNIGNKDFLKLAVEDFNICQSIHREELSQLARWVTENRLDKLKFARQKLAYCYFSAVATLSPSELSDARISWAKNGVLTTVVDDFFDVGGSEEELVNLIQLVEKWDVNVSADCCSEKVEIIFSALHSTICEIGDKASTWQGRSVISDVIDIWLNLLKSMLKEAEWLRDKSVPTMDEYMTNGYISFALGPIVLPALYFVGPKLSEEVVRAPEIHHLFELMSTCGRLLNDIQSFKRESDEGKLNAVSLCIIHGDGINIEEEVIKEMKNFIASKRRELLKLVLQEKGSVVPRACKDLFWNMIRVLHTFYRKDDGFTSDEMINAANAIIEEPIVLNVL</sequence>
<dbReference type="CDD" id="cd00684">
    <property type="entry name" value="Terpene_cyclase_plant_C1"/>
    <property type="match status" value="1"/>
</dbReference>
<evidence type="ECO:0008006" key="9">
    <source>
        <dbReference type="Google" id="ProtNLM"/>
    </source>
</evidence>
<dbReference type="InterPro" id="IPR005630">
    <property type="entry name" value="Terpene_synthase_metal-bd"/>
</dbReference>
<dbReference type="GO" id="GO:0009507">
    <property type="term" value="C:chloroplast"/>
    <property type="evidence" value="ECO:0007669"/>
    <property type="project" value="TreeGrafter"/>
</dbReference>
<dbReference type="Gene3D" id="1.50.10.130">
    <property type="entry name" value="Terpene synthase, N-terminal domain"/>
    <property type="match status" value="1"/>
</dbReference>
<feature type="domain" description="Terpene synthase N-terminal" evidence="5">
    <location>
        <begin position="175"/>
        <end position="360"/>
    </location>
</feature>
<gene>
    <name evidence="7" type="ORF">FH972_019378</name>
</gene>
<evidence type="ECO:0000256" key="3">
    <source>
        <dbReference type="ARBA" id="ARBA00022842"/>
    </source>
</evidence>
<dbReference type="Pfam" id="PF01397">
    <property type="entry name" value="Terpene_synth"/>
    <property type="match status" value="1"/>
</dbReference>
<evidence type="ECO:0000256" key="4">
    <source>
        <dbReference type="ARBA" id="ARBA00023239"/>
    </source>
</evidence>
<dbReference type="FunFam" id="1.50.10.130:FF:000002">
    <property type="entry name" value="Ent-copalyl diphosphate synthase, chloroplastic"/>
    <property type="match status" value="1"/>
</dbReference>
<dbReference type="Pfam" id="PF03936">
    <property type="entry name" value="Terpene_synth_C"/>
    <property type="match status" value="1"/>
</dbReference>
<dbReference type="InterPro" id="IPR001906">
    <property type="entry name" value="Terpene_synth_N"/>
</dbReference>
<dbReference type="PANTHER" id="PTHR31739">
    <property type="entry name" value="ENT-COPALYL DIPHOSPHATE SYNTHASE, CHLOROPLASTIC"/>
    <property type="match status" value="1"/>
</dbReference>
<dbReference type="InterPro" id="IPR036965">
    <property type="entry name" value="Terpene_synth_N_sf"/>
</dbReference>
<dbReference type="InterPro" id="IPR008949">
    <property type="entry name" value="Isoprenoid_synthase_dom_sf"/>
</dbReference>
<dbReference type="PANTHER" id="PTHR31739:SF3">
    <property type="entry name" value="ENT-KAUR-16-ENE SYNTHASE, CHLOROPLASTIC"/>
    <property type="match status" value="1"/>
</dbReference>
<keyword evidence="3" id="KW-0460">Magnesium</keyword>
<dbReference type="InterPro" id="IPR044814">
    <property type="entry name" value="Terpene_cyclase_plant_C1"/>
</dbReference>
<evidence type="ECO:0000256" key="2">
    <source>
        <dbReference type="ARBA" id="ARBA00022723"/>
    </source>
</evidence>
<dbReference type="SFLD" id="SFLDG01014">
    <property type="entry name" value="Terpene_Cyclase_Like_1_N-term"/>
    <property type="match status" value="1"/>
</dbReference>
<evidence type="ECO:0000256" key="1">
    <source>
        <dbReference type="ARBA" id="ARBA00001946"/>
    </source>
</evidence>
<dbReference type="SUPFAM" id="SSF48576">
    <property type="entry name" value="Terpenoid synthases"/>
    <property type="match status" value="1"/>
</dbReference>
<keyword evidence="2" id="KW-0479">Metal-binding</keyword>
<dbReference type="GO" id="GO:0009686">
    <property type="term" value="P:gibberellin biosynthetic process"/>
    <property type="evidence" value="ECO:0007669"/>
    <property type="project" value="TreeGrafter"/>
</dbReference>
<evidence type="ECO:0000259" key="5">
    <source>
        <dbReference type="Pfam" id="PF01397"/>
    </source>
</evidence>
<dbReference type="Gene3D" id="1.50.10.160">
    <property type="match status" value="1"/>
</dbReference>
<reference evidence="7 8" key="1">
    <citation type="submission" date="2019-06" db="EMBL/GenBank/DDBJ databases">
        <title>A chromosomal-level reference genome of Carpinus fangiana (Coryloideae, Betulaceae).</title>
        <authorList>
            <person name="Yang X."/>
            <person name="Wang Z."/>
            <person name="Zhang L."/>
            <person name="Hao G."/>
            <person name="Liu J."/>
            <person name="Yang Y."/>
        </authorList>
    </citation>
    <scope>NUCLEOTIDE SEQUENCE [LARGE SCALE GENOMIC DNA]</scope>
    <source>
        <strain evidence="7">Cfa_2016G</strain>
        <tissue evidence="7">Leaf</tissue>
    </source>
</reference>
<evidence type="ECO:0000259" key="6">
    <source>
        <dbReference type="Pfam" id="PF03936"/>
    </source>
</evidence>
<accession>A0A5N6RS57</accession>
<dbReference type="Gene3D" id="1.10.600.10">
    <property type="entry name" value="Farnesyl Diphosphate Synthase"/>
    <property type="match status" value="1"/>
</dbReference>
<dbReference type="AlphaFoldDB" id="A0A5N6RS57"/>
<protein>
    <recommendedName>
        <fullName evidence="9">Ent-kaurene synthase</fullName>
    </recommendedName>
</protein>
<dbReference type="EMBL" id="CM017328">
    <property type="protein sequence ID" value="KAE8124499.1"/>
    <property type="molecule type" value="Genomic_DNA"/>
</dbReference>